<reference evidence="7" key="1">
    <citation type="journal article" date="2019" name="Int. J. Syst. Evol. Microbiol.">
        <title>The Global Catalogue of Microorganisms (GCM) 10K type strain sequencing project: providing services to taxonomists for standard genome sequencing and annotation.</title>
        <authorList>
            <consortium name="The Broad Institute Genomics Platform"/>
            <consortium name="The Broad Institute Genome Sequencing Center for Infectious Disease"/>
            <person name="Wu L."/>
            <person name="Ma J."/>
        </authorList>
    </citation>
    <scope>NUCLEOTIDE SEQUENCE [LARGE SCALE GENOMIC DNA]</scope>
    <source>
        <strain evidence="7">CGMCC 1.10759</strain>
    </source>
</reference>
<evidence type="ECO:0000256" key="4">
    <source>
        <dbReference type="SAM" id="Phobius"/>
    </source>
</evidence>
<name>A0ABV8T2F1_9GAMM</name>
<evidence type="ECO:0000256" key="3">
    <source>
        <dbReference type="ARBA" id="ARBA00022553"/>
    </source>
</evidence>
<dbReference type="Proteomes" id="UP001595904">
    <property type="component" value="Unassembled WGS sequence"/>
</dbReference>
<dbReference type="Gene3D" id="1.10.287.130">
    <property type="match status" value="1"/>
</dbReference>
<sequence>MFSEADRYFAILLAVQIVILIVLGVQSWIRHRTTRTKARRDYTEIAHVARLALASEITASVAHKVTQPLSSILADIETAQLILSRKEPDLAAVRDILADVRKEDLRANRFVESMRLPLRKHELHLERVDVNELTAEVLSIVLPDAMRRKVAVQSTLEPGLPRIPADRLHLQQVLLNLVDNALDAMDDTPARSRHLQVCTEAQDDENVRIAVLDNGPGVDPTHTDRLFDSFYTTKSDRLGLGLSMARAIVHMHGGDLWAETRPSGGAAFIFTVPLSQKTETAAHRQRAVTT</sequence>
<dbReference type="PANTHER" id="PTHR43547">
    <property type="entry name" value="TWO-COMPONENT HISTIDINE KINASE"/>
    <property type="match status" value="1"/>
</dbReference>
<evidence type="ECO:0000256" key="2">
    <source>
        <dbReference type="ARBA" id="ARBA00012438"/>
    </source>
</evidence>
<dbReference type="GO" id="GO:0016301">
    <property type="term" value="F:kinase activity"/>
    <property type="evidence" value="ECO:0007669"/>
    <property type="project" value="UniProtKB-KW"/>
</dbReference>
<evidence type="ECO:0000313" key="6">
    <source>
        <dbReference type="EMBL" id="MFC4313562.1"/>
    </source>
</evidence>
<dbReference type="PROSITE" id="PS50109">
    <property type="entry name" value="HIS_KIN"/>
    <property type="match status" value="1"/>
</dbReference>
<feature type="domain" description="Histidine kinase" evidence="5">
    <location>
        <begin position="60"/>
        <end position="276"/>
    </location>
</feature>
<dbReference type="PANTHER" id="PTHR43547:SF2">
    <property type="entry name" value="HYBRID SIGNAL TRANSDUCTION HISTIDINE KINASE C"/>
    <property type="match status" value="1"/>
</dbReference>
<comment type="caution">
    <text evidence="6">The sequence shown here is derived from an EMBL/GenBank/DDBJ whole genome shotgun (WGS) entry which is preliminary data.</text>
</comment>
<comment type="catalytic activity">
    <reaction evidence="1">
        <text>ATP + protein L-histidine = ADP + protein N-phospho-L-histidine.</text>
        <dbReference type="EC" id="2.7.13.3"/>
    </reaction>
</comment>
<dbReference type="EMBL" id="JBHSDU010000015">
    <property type="protein sequence ID" value="MFC4313562.1"/>
    <property type="molecule type" value="Genomic_DNA"/>
</dbReference>
<keyword evidence="6" id="KW-0808">Transferase</keyword>
<keyword evidence="4" id="KW-0812">Transmembrane</keyword>
<gene>
    <name evidence="6" type="ORF">ACFPN2_31100</name>
</gene>
<keyword evidence="6" id="KW-0418">Kinase</keyword>
<dbReference type="InterPro" id="IPR005467">
    <property type="entry name" value="His_kinase_dom"/>
</dbReference>
<dbReference type="EC" id="2.7.13.3" evidence="2"/>
<dbReference type="InterPro" id="IPR004358">
    <property type="entry name" value="Sig_transdc_His_kin-like_C"/>
</dbReference>
<dbReference type="PRINTS" id="PR00344">
    <property type="entry name" value="BCTRLSENSOR"/>
</dbReference>
<evidence type="ECO:0000313" key="7">
    <source>
        <dbReference type="Proteomes" id="UP001595904"/>
    </source>
</evidence>
<dbReference type="Pfam" id="PF02518">
    <property type="entry name" value="HATPase_c"/>
    <property type="match status" value="1"/>
</dbReference>
<feature type="transmembrane region" description="Helical" evidence="4">
    <location>
        <begin position="6"/>
        <end position="29"/>
    </location>
</feature>
<evidence type="ECO:0000259" key="5">
    <source>
        <dbReference type="PROSITE" id="PS50109"/>
    </source>
</evidence>
<evidence type="ECO:0000256" key="1">
    <source>
        <dbReference type="ARBA" id="ARBA00000085"/>
    </source>
</evidence>
<dbReference type="InterPro" id="IPR003594">
    <property type="entry name" value="HATPase_dom"/>
</dbReference>
<keyword evidence="4" id="KW-1133">Transmembrane helix</keyword>
<accession>A0ABV8T2F1</accession>
<proteinExistence type="predicted"/>
<dbReference type="InterPro" id="IPR036890">
    <property type="entry name" value="HATPase_C_sf"/>
</dbReference>
<dbReference type="SUPFAM" id="SSF55874">
    <property type="entry name" value="ATPase domain of HSP90 chaperone/DNA topoisomerase II/histidine kinase"/>
    <property type="match status" value="1"/>
</dbReference>
<keyword evidence="4" id="KW-0472">Membrane</keyword>
<dbReference type="Gene3D" id="3.30.565.10">
    <property type="entry name" value="Histidine kinase-like ATPase, C-terminal domain"/>
    <property type="match status" value="1"/>
</dbReference>
<protein>
    <recommendedName>
        <fullName evidence="2">histidine kinase</fullName>
        <ecNumber evidence="2">2.7.13.3</ecNumber>
    </recommendedName>
</protein>
<dbReference type="SMART" id="SM00387">
    <property type="entry name" value="HATPase_c"/>
    <property type="match status" value="1"/>
</dbReference>
<keyword evidence="3" id="KW-0597">Phosphoprotein</keyword>
<dbReference type="RefSeq" id="WP_380606700.1">
    <property type="nucleotide sequence ID" value="NZ_JBHSDU010000015.1"/>
</dbReference>
<keyword evidence="7" id="KW-1185">Reference proteome</keyword>
<organism evidence="6 7">
    <name type="scientific">Steroidobacter flavus</name>
    <dbReference type="NCBI Taxonomy" id="1842136"/>
    <lineage>
        <taxon>Bacteria</taxon>
        <taxon>Pseudomonadati</taxon>
        <taxon>Pseudomonadota</taxon>
        <taxon>Gammaproteobacteria</taxon>
        <taxon>Steroidobacterales</taxon>
        <taxon>Steroidobacteraceae</taxon>
        <taxon>Steroidobacter</taxon>
    </lineage>
</organism>